<comment type="caution">
    <text evidence="2">The sequence shown here is derived from an EMBL/GenBank/DDBJ whole genome shotgun (WGS) entry which is preliminary data.</text>
</comment>
<evidence type="ECO:0000256" key="1">
    <source>
        <dbReference type="SAM" id="MobiDB-lite"/>
    </source>
</evidence>
<organism evidence="2 3">
    <name type="scientific">Colletotrichum scovillei</name>
    <dbReference type="NCBI Taxonomy" id="1209932"/>
    <lineage>
        <taxon>Eukaryota</taxon>
        <taxon>Fungi</taxon>
        <taxon>Dikarya</taxon>
        <taxon>Ascomycota</taxon>
        <taxon>Pezizomycotina</taxon>
        <taxon>Sordariomycetes</taxon>
        <taxon>Hypocreomycetidae</taxon>
        <taxon>Glomerellales</taxon>
        <taxon>Glomerellaceae</taxon>
        <taxon>Colletotrichum</taxon>
        <taxon>Colletotrichum acutatum species complex</taxon>
    </lineage>
</organism>
<accession>A0A9P7UG29</accession>
<proteinExistence type="predicted"/>
<keyword evidence="3" id="KW-1185">Reference proteome</keyword>
<feature type="region of interest" description="Disordered" evidence="1">
    <location>
        <begin position="51"/>
        <end position="71"/>
    </location>
</feature>
<gene>
    <name evidence="2" type="ORF">JMJ77_008023</name>
</gene>
<dbReference type="AlphaFoldDB" id="A0A9P7UG29"/>
<sequence>MPKLTLDGQSTWQQSLQGTGELLEIGLFQSTTQPHQNRSFVPRYPFHPFTDVPVHEYGTPVNGHDADRETD</sequence>
<evidence type="ECO:0000313" key="2">
    <source>
        <dbReference type="EMBL" id="KAG7055568.1"/>
    </source>
</evidence>
<protein>
    <submittedName>
        <fullName evidence="2">Uncharacterized protein</fullName>
    </submittedName>
</protein>
<reference evidence="2" key="1">
    <citation type="submission" date="2021-05" db="EMBL/GenBank/DDBJ databases">
        <title>Comparative genomics of three Colletotrichum scovillei strains and genetic complementation revealed genes involved fungal growth and virulence on chili pepper.</title>
        <authorList>
            <person name="Hsieh D.-K."/>
            <person name="Chuang S.-C."/>
            <person name="Chen C.-Y."/>
            <person name="Chao Y.-T."/>
            <person name="Lu M.-Y.J."/>
            <person name="Lee M.-H."/>
            <person name="Shih M.-C."/>
        </authorList>
    </citation>
    <scope>NUCLEOTIDE SEQUENCE</scope>
    <source>
        <strain evidence="2">Coll-153</strain>
    </source>
</reference>
<dbReference type="EMBL" id="JAESDN010000002">
    <property type="protein sequence ID" value="KAG7055568.1"/>
    <property type="molecule type" value="Genomic_DNA"/>
</dbReference>
<dbReference type="Proteomes" id="UP000699042">
    <property type="component" value="Unassembled WGS sequence"/>
</dbReference>
<name>A0A9P7UG29_9PEZI</name>
<evidence type="ECO:0000313" key="3">
    <source>
        <dbReference type="Proteomes" id="UP000699042"/>
    </source>
</evidence>